<comment type="caution">
    <text evidence="3">The sequence shown here is derived from an EMBL/GenBank/DDBJ whole genome shotgun (WGS) entry which is preliminary data.</text>
</comment>
<dbReference type="SUPFAM" id="SSF49879">
    <property type="entry name" value="SMAD/FHA domain"/>
    <property type="match status" value="1"/>
</dbReference>
<feature type="compositionally biased region" description="Pro residues" evidence="1">
    <location>
        <begin position="110"/>
        <end position="164"/>
    </location>
</feature>
<dbReference type="Pfam" id="PF00498">
    <property type="entry name" value="FHA"/>
    <property type="match status" value="1"/>
</dbReference>
<proteinExistence type="predicted"/>
<name>A0ABS3FKK6_9CYAN</name>
<gene>
    <name evidence="3" type="ORF">J0895_00645</name>
</gene>
<protein>
    <submittedName>
        <fullName evidence="3">FHA domain-containing protein</fullName>
    </submittedName>
</protein>
<evidence type="ECO:0000313" key="3">
    <source>
        <dbReference type="EMBL" id="MBO0347639.1"/>
    </source>
</evidence>
<sequence length="287" mass="29857">MIVCPNCNHQNPDGAIQCEACLTPLPATMNCPNCGATVQTDAAFCGQCGYNLQVNAAEESSSVEFPEALPTVVSAASGSSTGSLPDLDPPEPLVSPDHLAGFSTSEPEAETPPPVAPTPLPTPDPTPLPTPLPTPDPTPLPTPDPTPPPTPLPTPAPTPTPTPIATPVGTSSATQLQAMPQARLFHVQTNTPVELPSTVSVLHIGKPNDMVPPDVDVSGFPHSEVVSRIHADIRVEGTNFFLEDVGSSNGTYVNNLPLPKGNRQLLRAGDRIALGKGDMVTFIFQLS</sequence>
<reference evidence="3 4" key="1">
    <citation type="submission" date="2021-03" db="EMBL/GenBank/DDBJ databases">
        <title>Metabolic Capacity of the Antarctic Cyanobacterium Phormidium pseudopriestleyi that Sustains Oxygenic Photosynthesis in the Presence of Hydrogen Sulfide.</title>
        <authorList>
            <person name="Lumian J.E."/>
            <person name="Jungblut A.D."/>
            <person name="Dillon M.L."/>
            <person name="Hawes I."/>
            <person name="Doran P.T."/>
            <person name="Mackey T.J."/>
            <person name="Dick G.J."/>
            <person name="Grettenberger C.L."/>
            <person name="Sumner D.Y."/>
        </authorList>
    </citation>
    <scope>NUCLEOTIDE SEQUENCE [LARGE SCALE GENOMIC DNA]</scope>
    <source>
        <strain evidence="3 4">FRX01</strain>
    </source>
</reference>
<dbReference type="InterPro" id="IPR000253">
    <property type="entry name" value="FHA_dom"/>
</dbReference>
<feature type="domain" description="FHA" evidence="2">
    <location>
        <begin position="202"/>
        <end position="258"/>
    </location>
</feature>
<dbReference type="InterPro" id="IPR008984">
    <property type="entry name" value="SMAD_FHA_dom_sf"/>
</dbReference>
<dbReference type="Gene3D" id="2.60.200.20">
    <property type="match status" value="1"/>
</dbReference>
<dbReference type="EMBL" id="JAFLQW010000017">
    <property type="protein sequence ID" value="MBO0347639.1"/>
    <property type="molecule type" value="Genomic_DNA"/>
</dbReference>
<accession>A0ABS3FKK6</accession>
<evidence type="ECO:0000256" key="1">
    <source>
        <dbReference type="SAM" id="MobiDB-lite"/>
    </source>
</evidence>
<dbReference type="SMART" id="SM00240">
    <property type="entry name" value="FHA"/>
    <property type="match status" value="1"/>
</dbReference>
<dbReference type="RefSeq" id="WP_207086217.1">
    <property type="nucleotide sequence ID" value="NZ_JAFLQW010000017.1"/>
</dbReference>
<feature type="compositionally biased region" description="Low complexity" evidence="1">
    <location>
        <begin position="74"/>
        <end position="83"/>
    </location>
</feature>
<dbReference type="PROSITE" id="PS50006">
    <property type="entry name" value="FHA_DOMAIN"/>
    <property type="match status" value="1"/>
</dbReference>
<evidence type="ECO:0000313" key="4">
    <source>
        <dbReference type="Proteomes" id="UP000664844"/>
    </source>
</evidence>
<dbReference type="Proteomes" id="UP000664844">
    <property type="component" value="Unassembled WGS sequence"/>
</dbReference>
<evidence type="ECO:0000259" key="2">
    <source>
        <dbReference type="PROSITE" id="PS50006"/>
    </source>
</evidence>
<feature type="region of interest" description="Disordered" evidence="1">
    <location>
        <begin position="74"/>
        <end position="175"/>
    </location>
</feature>
<dbReference type="CDD" id="cd00060">
    <property type="entry name" value="FHA"/>
    <property type="match status" value="1"/>
</dbReference>
<dbReference type="Pfam" id="PF12773">
    <property type="entry name" value="DZR"/>
    <property type="match status" value="1"/>
</dbReference>
<dbReference type="InterPro" id="IPR025874">
    <property type="entry name" value="DZR"/>
</dbReference>
<keyword evidence="4" id="KW-1185">Reference proteome</keyword>
<organism evidence="3 4">
    <name type="scientific">Phormidium pseudopriestleyi FRX01</name>
    <dbReference type="NCBI Taxonomy" id="1759528"/>
    <lineage>
        <taxon>Bacteria</taxon>
        <taxon>Bacillati</taxon>
        <taxon>Cyanobacteriota</taxon>
        <taxon>Cyanophyceae</taxon>
        <taxon>Oscillatoriophycideae</taxon>
        <taxon>Oscillatoriales</taxon>
        <taxon>Oscillatoriaceae</taxon>
        <taxon>Phormidium</taxon>
    </lineage>
</organism>